<dbReference type="Gene3D" id="1.10.10.10">
    <property type="entry name" value="Winged helix-like DNA-binding domain superfamily/Winged helix DNA-binding domain"/>
    <property type="match status" value="1"/>
</dbReference>
<dbReference type="InterPro" id="IPR000838">
    <property type="entry name" value="RNA_pol_sigma70_ECF_CS"/>
</dbReference>
<dbReference type="AlphaFoldDB" id="A0A3N0E8I9"/>
<keyword evidence="4 6" id="KW-0238">DNA-binding</keyword>
<evidence type="ECO:0000259" key="7">
    <source>
        <dbReference type="SMART" id="SM00421"/>
    </source>
</evidence>
<dbReference type="InterPro" id="IPR007627">
    <property type="entry name" value="RNA_pol_sigma70_r2"/>
</dbReference>
<dbReference type="NCBIfam" id="TIGR02937">
    <property type="entry name" value="sigma70-ECF"/>
    <property type="match status" value="1"/>
</dbReference>
<dbReference type="PANTHER" id="PTHR43133">
    <property type="entry name" value="RNA POLYMERASE ECF-TYPE SIGMA FACTO"/>
    <property type="match status" value="1"/>
</dbReference>
<evidence type="ECO:0000256" key="6">
    <source>
        <dbReference type="RuleBase" id="RU000716"/>
    </source>
</evidence>
<dbReference type="PROSITE" id="PS01063">
    <property type="entry name" value="SIGMA70_ECF"/>
    <property type="match status" value="1"/>
</dbReference>
<dbReference type="InterPro" id="IPR013249">
    <property type="entry name" value="RNA_pol_sigma70_r4_t2"/>
</dbReference>
<evidence type="ECO:0000256" key="3">
    <source>
        <dbReference type="ARBA" id="ARBA00023082"/>
    </source>
</evidence>
<organism evidence="8 9">
    <name type="scientific">Sinomicrobium pectinilyticum</name>
    <dbReference type="NCBI Taxonomy" id="1084421"/>
    <lineage>
        <taxon>Bacteria</taxon>
        <taxon>Pseudomonadati</taxon>
        <taxon>Bacteroidota</taxon>
        <taxon>Flavobacteriia</taxon>
        <taxon>Flavobacteriales</taxon>
        <taxon>Flavobacteriaceae</taxon>
        <taxon>Sinomicrobium</taxon>
    </lineage>
</organism>
<evidence type="ECO:0000313" key="9">
    <source>
        <dbReference type="Proteomes" id="UP000267469"/>
    </source>
</evidence>
<dbReference type="InterPro" id="IPR036388">
    <property type="entry name" value="WH-like_DNA-bd_sf"/>
</dbReference>
<dbReference type="PANTHER" id="PTHR43133:SF46">
    <property type="entry name" value="RNA POLYMERASE SIGMA-70 FACTOR ECF SUBFAMILY"/>
    <property type="match status" value="1"/>
</dbReference>
<evidence type="ECO:0000256" key="5">
    <source>
        <dbReference type="ARBA" id="ARBA00023163"/>
    </source>
</evidence>
<dbReference type="SMART" id="SM00421">
    <property type="entry name" value="HTH_LUXR"/>
    <property type="match status" value="1"/>
</dbReference>
<evidence type="ECO:0000313" key="8">
    <source>
        <dbReference type="EMBL" id="RNL84123.1"/>
    </source>
</evidence>
<dbReference type="EMBL" id="RJTM01000099">
    <property type="protein sequence ID" value="RNL84123.1"/>
    <property type="molecule type" value="Genomic_DNA"/>
</dbReference>
<evidence type="ECO:0000256" key="4">
    <source>
        <dbReference type="ARBA" id="ARBA00023125"/>
    </source>
</evidence>
<dbReference type="InterPro" id="IPR014284">
    <property type="entry name" value="RNA_pol_sigma-70_dom"/>
</dbReference>
<dbReference type="InterPro" id="IPR014327">
    <property type="entry name" value="RNA_pol_sigma70_bacteroid"/>
</dbReference>
<reference evidence="8 9" key="1">
    <citation type="submission" date="2018-10" db="EMBL/GenBank/DDBJ databases">
        <title>Sinomicrobium pectinilyticum sp. nov., a pectinase-producing bacterium isolated from alkaline and saline soil, and emended description of the genus Sinomicrobium.</title>
        <authorList>
            <person name="Cheng B."/>
            <person name="Li C."/>
            <person name="Lai Q."/>
            <person name="Du M."/>
            <person name="Shao Z."/>
            <person name="Xu P."/>
            <person name="Yang C."/>
        </authorList>
    </citation>
    <scope>NUCLEOTIDE SEQUENCE [LARGE SCALE GENOMIC DNA]</scope>
    <source>
        <strain evidence="8 9">5DNS001</strain>
    </source>
</reference>
<dbReference type="OrthoDB" id="759001at2"/>
<sequence>MNLSRSMVSIPRMRIPRIGQYHRDNTETWISWRNYAVNRRYESLSFKKRREVNNSNSPKVDIKLVRALKEGDETAFETIFNLLRERLYYFVFSYTKSEYIADEIVQEVFIRVWQKRETIKPLTFTTFLFTIAKNLTFNHLRDTLRREAAKEELWKNISSHYEQIETKIRLAEYRSIVNNIVDTLSHQKKIIYHLSREEGKTNTEIAEILGITPKTVKNHLWKIMEIIRTHLRPHLESTLWLLITLLSV</sequence>
<dbReference type="Pfam" id="PF04542">
    <property type="entry name" value="Sigma70_r2"/>
    <property type="match status" value="1"/>
</dbReference>
<dbReference type="InterPro" id="IPR000792">
    <property type="entry name" value="Tscrpt_reg_LuxR_C"/>
</dbReference>
<keyword evidence="9" id="KW-1185">Reference proteome</keyword>
<comment type="caution">
    <text evidence="8">The sequence shown here is derived from an EMBL/GenBank/DDBJ whole genome shotgun (WGS) entry which is preliminary data.</text>
</comment>
<keyword evidence="5 6" id="KW-0804">Transcription</keyword>
<dbReference type="InterPro" id="IPR013324">
    <property type="entry name" value="RNA_pol_sigma_r3/r4-like"/>
</dbReference>
<dbReference type="NCBIfam" id="TIGR02985">
    <property type="entry name" value="Sig70_bacteroi1"/>
    <property type="match status" value="1"/>
</dbReference>
<evidence type="ECO:0000256" key="2">
    <source>
        <dbReference type="ARBA" id="ARBA00023015"/>
    </source>
</evidence>
<dbReference type="Gene3D" id="1.10.1740.10">
    <property type="match status" value="1"/>
</dbReference>
<protein>
    <recommendedName>
        <fullName evidence="6">RNA polymerase sigma factor</fullName>
    </recommendedName>
</protein>
<dbReference type="SUPFAM" id="SSF88946">
    <property type="entry name" value="Sigma2 domain of RNA polymerase sigma factors"/>
    <property type="match status" value="1"/>
</dbReference>
<dbReference type="Pfam" id="PF08281">
    <property type="entry name" value="Sigma70_r4_2"/>
    <property type="match status" value="1"/>
</dbReference>
<gene>
    <name evidence="8" type="ORF">ED312_14365</name>
</gene>
<dbReference type="PRINTS" id="PR00038">
    <property type="entry name" value="HTHLUXR"/>
</dbReference>
<accession>A0A3N0E8I9</accession>
<feature type="domain" description="HTH luxR-type" evidence="7">
    <location>
        <begin position="181"/>
        <end position="239"/>
    </location>
</feature>
<evidence type="ECO:0000256" key="1">
    <source>
        <dbReference type="ARBA" id="ARBA00010641"/>
    </source>
</evidence>
<dbReference type="GO" id="GO:0006352">
    <property type="term" value="P:DNA-templated transcription initiation"/>
    <property type="evidence" value="ECO:0007669"/>
    <property type="project" value="InterPro"/>
</dbReference>
<keyword evidence="2 6" id="KW-0805">Transcription regulation</keyword>
<dbReference type="GO" id="GO:0016987">
    <property type="term" value="F:sigma factor activity"/>
    <property type="evidence" value="ECO:0007669"/>
    <property type="project" value="UniProtKB-KW"/>
</dbReference>
<dbReference type="Proteomes" id="UP000267469">
    <property type="component" value="Unassembled WGS sequence"/>
</dbReference>
<dbReference type="SUPFAM" id="SSF88659">
    <property type="entry name" value="Sigma3 and sigma4 domains of RNA polymerase sigma factors"/>
    <property type="match status" value="1"/>
</dbReference>
<dbReference type="GO" id="GO:0003677">
    <property type="term" value="F:DNA binding"/>
    <property type="evidence" value="ECO:0007669"/>
    <property type="project" value="UniProtKB-KW"/>
</dbReference>
<dbReference type="InterPro" id="IPR039425">
    <property type="entry name" value="RNA_pol_sigma-70-like"/>
</dbReference>
<dbReference type="InterPro" id="IPR013325">
    <property type="entry name" value="RNA_pol_sigma_r2"/>
</dbReference>
<name>A0A3N0E8I9_SINP1</name>
<keyword evidence="3 6" id="KW-0731">Sigma factor</keyword>
<comment type="similarity">
    <text evidence="1 6">Belongs to the sigma-70 factor family. ECF subfamily.</text>
</comment>
<proteinExistence type="inferred from homology"/>